<dbReference type="InterPro" id="IPR001173">
    <property type="entry name" value="Glyco_trans_2-like"/>
</dbReference>
<accession>A0A809SFA6</accession>
<evidence type="ECO:0000256" key="4">
    <source>
        <dbReference type="ARBA" id="ARBA00022679"/>
    </source>
</evidence>
<dbReference type="Gene3D" id="3.90.550.10">
    <property type="entry name" value="Spore Coat Polysaccharide Biosynthesis Protein SpsA, Chain A"/>
    <property type="match status" value="1"/>
</dbReference>
<evidence type="ECO:0000256" key="3">
    <source>
        <dbReference type="ARBA" id="ARBA00022676"/>
    </source>
</evidence>
<proteinExistence type="inferred from homology"/>
<dbReference type="KEGG" id="npy:NPRO_22490"/>
<dbReference type="PANTHER" id="PTHR43179:SF12">
    <property type="entry name" value="GALACTOFURANOSYLTRANSFERASE GLFT2"/>
    <property type="match status" value="1"/>
</dbReference>
<reference evidence="6" key="1">
    <citation type="journal article" name="DNA Res.">
        <title>The physiological potential of anammox bacteria as revealed by their core genome structure.</title>
        <authorList>
            <person name="Okubo T."/>
            <person name="Toyoda A."/>
            <person name="Fukuhara K."/>
            <person name="Uchiyama I."/>
            <person name="Harigaya Y."/>
            <person name="Kuroiwa M."/>
            <person name="Suzuki T."/>
            <person name="Murakami Y."/>
            <person name="Suwa Y."/>
            <person name="Takami H."/>
        </authorList>
    </citation>
    <scope>NUCLEOTIDE SEQUENCE</scope>
    <source>
        <strain evidence="6">317325-2</strain>
    </source>
</reference>
<protein>
    <recommendedName>
        <fullName evidence="5">Glycosyltransferase 2-like domain-containing protein</fullName>
    </recommendedName>
</protein>
<keyword evidence="4" id="KW-0808">Transferase</keyword>
<feature type="domain" description="Glycosyltransferase 2-like" evidence="5">
    <location>
        <begin position="172"/>
        <end position="280"/>
    </location>
</feature>
<name>A0A809SFA6_9BACT</name>
<dbReference type="AlphaFoldDB" id="A0A809SFA6"/>
<evidence type="ECO:0000256" key="2">
    <source>
        <dbReference type="ARBA" id="ARBA00006739"/>
    </source>
</evidence>
<comment type="similarity">
    <text evidence="2">Belongs to the glycosyltransferase 2 family.</text>
</comment>
<organism evidence="6 7">
    <name type="scientific">Candidatus Nitrosymbiomonas proteolyticus</name>
    <dbReference type="NCBI Taxonomy" id="2608984"/>
    <lineage>
        <taxon>Bacteria</taxon>
        <taxon>Bacillati</taxon>
        <taxon>Armatimonadota</taxon>
        <taxon>Armatimonadota incertae sedis</taxon>
        <taxon>Candidatus Nitrosymbiomonas</taxon>
    </lineage>
</organism>
<dbReference type="GO" id="GO:0016757">
    <property type="term" value="F:glycosyltransferase activity"/>
    <property type="evidence" value="ECO:0007669"/>
    <property type="project" value="UniProtKB-KW"/>
</dbReference>
<dbReference type="InterPro" id="IPR029044">
    <property type="entry name" value="Nucleotide-diphossugar_trans"/>
</dbReference>
<dbReference type="Pfam" id="PF00535">
    <property type="entry name" value="Glycos_transf_2"/>
    <property type="match status" value="1"/>
</dbReference>
<comment type="pathway">
    <text evidence="1">Cell wall biogenesis; cell wall polysaccharide biosynthesis.</text>
</comment>
<dbReference type="Proteomes" id="UP000662873">
    <property type="component" value="Chromosome"/>
</dbReference>
<evidence type="ECO:0000313" key="7">
    <source>
        <dbReference type="Proteomes" id="UP000662873"/>
    </source>
</evidence>
<evidence type="ECO:0000259" key="5">
    <source>
        <dbReference type="Pfam" id="PF00535"/>
    </source>
</evidence>
<dbReference type="PANTHER" id="PTHR43179">
    <property type="entry name" value="RHAMNOSYLTRANSFERASE WBBL"/>
    <property type="match status" value="1"/>
</dbReference>
<evidence type="ECO:0000256" key="1">
    <source>
        <dbReference type="ARBA" id="ARBA00004776"/>
    </source>
</evidence>
<sequence>MSTLPSFVSSVDWSRPDSLASSLRFLRPLFVDSRVAIVGEQAAEAAHFASLYAESITAWVESEELRGEFLIECPSIPCRLVADLDAGSWDWALLQLKAAEASRPDLKALGPRGVLLVRDSAPVADSGSGVRWFSRSTSAPSCFSEGIDPHADEWIGFWGEIETPVWPKVCGVIPTLSQVEMAVAAAEAFLNTYPGPMELVLVANGTAEPLLETLRAFAQERPDSVRLAVLPENRGFAGGVNAGLAALGDLEEWDIVVVSNDDVIPHSECMAEIASSWRELKERGLRPGIVGPVSNNINGRQQVEIGIYASADEMQARATAYHRDNCQSVSQEMQIRGLLLWLDRGLVSEIGGFDPRFGIGNFEDDDYNLRARLAGYTLWRADGAFLHHAGSSTFRSLNVDYEANIARNASLFCEKWQIDSLDRWPLLERAPQGVSLYCDPDTAYQPSEFSVTLNGERIDLVTQASDIEFAGWVLSRLAQFPRSKRRDIIELLSETSAFDAA</sequence>
<evidence type="ECO:0000313" key="6">
    <source>
        <dbReference type="EMBL" id="BBO24654.1"/>
    </source>
</evidence>
<dbReference type="EMBL" id="AP021858">
    <property type="protein sequence ID" value="BBO24654.1"/>
    <property type="molecule type" value="Genomic_DNA"/>
</dbReference>
<keyword evidence="3" id="KW-0328">Glycosyltransferase</keyword>
<dbReference type="SUPFAM" id="SSF53448">
    <property type="entry name" value="Nucleotide-diphospho-sugar transferases"/>
    <property type="match status" value="1"/>
</dbReference>
<gene>
    <name evidence="6" type="ORF">NPRO_22490</name>
</gene>